<dbReference type="InterPro" id="IPR038661">
    <property type="entry name" value="Ribosomal_eL33_sf"/>
</dbReference>
<dbReference type="HAMAP" id="MF_00573">
    <property type="entry name" value="Ribosomal_eL33"/>
    <property type="match status" value="1"/>
</dbReference>
<dbReference type="KEGG" id="iag:Igag_0245"/>
<dbReference type="GO" id="GO:0003735">
    <property type="term" value="F:structural constituent of ribosome"/>
    <property type="evidence" value="ECO:0007669"/>
    <property type="project" value="InterPro"/>
</dbReference>
<dbReference type="EMBL" id="CP002098">
    <property type="protein sequence ID" value="ADM27094.1"/>
    <property type="molecule type" value="Genomic_DNA"/>
</dbReference>
<evidence type="ECO:0000256" key="4">
    <source>
        <dbReference type="HAMAP-Rule" id="MF_00573"/>
    </source>
</evidence>
<evidence type="ECO:0000313" key="5">
    <source>
        <dbReference type="EMBL" id="ADM27094.1"/>
    </source>
</evidence>
<dbReference type="InterPro" id="IPR009000">
    <property type="entry name" value="Transl_B-barrel_sf"/>
</dbReference>
<gene>
    <name evidence="4" type="primary">rpl35ae</name>
    <name evidence="5" type="ordered locus">Igag_0245</name>
</gene>
<dbReference type="InterPro" id="IPR001780">
    <property type="entry name" value="Ribosomal_eL33"/>
</dbReference>
<evidence type="ECO:0000256" key="1">
    <source>
        <dbReference type="ARBA" id="ARBA00009269"/>
    </source>
</evidence>
<organism evidence="5 6">
    <name type="scientific">Ignisphaera aggregans (strain DSM 17230 / JCM 13409 / AQ1.S1)</name>
    <dbReference type="NCBI Taxonomy" id="583356"/>
    <lineage>
        <taxon>Archaea</taxon>
        <taxon>Thermoproteota</taxon>
        <taxon>Thermoprotei</taxon>
        <taxon>Desulfurococcales</taxon>
        <taxon>Desulfurococcaceae</taxon>
        <taxon>Ignisphaera</taxon>
    </lineage>
</organism>
<protein>
    <recommendedName>
        <fullName evidence="4">Large ribosomal subunit protein eL33</fullName>
    </recommendedName>
</protein>
<dbReference type="GO" id="GO:1990904">
    <property type="term" value="C:ribonucleoprotein complex"/>
    <property type="evidence" value="ECO:0007669"/>
    <property type="project" value="UniProtKB-KW"/>
</dbReference>
<sequence length="96" mass="10621">MIMQSKSNIVIGRILGYKRGGGRQYNNKVLIKVFIDSKNIHKLIGSKVIAKDSKDNTYNGKIVKIHSTKNTVAIAHFKPNIPGQLIGSTVSIFLLK</sequence>
<dbReference type="AlphaFoldDB" id="E0SQM0"/>
<dbReference type="Gene3D" id="2.40.10.190">
    <property type="entry name" value="translation elongation factor selb, chain A, domain 4"/>
    <property type="match status" value="1"/>
</dbReference>
<proteinExistence type="inferred from homology"/>
<dbReference type="SUPFAM" id="SSF50447">
    <property type="entry name" value="Translation proteins"/>
    <property type="match status" value="1"/>
</dbReference>
<dbReference type="BioCyc" id="IAGG583356:GHAH-257-MONOMER"/>
<keyword evidence="6" id="KW-1185">Reference proteome</keyword>
<evidence type="ECO:0000313" key="6">
    <source>
        <dbReference type="Proteomes" id="UP000001304"/>
    </source>
</evidence>
<dbReference type="GO" id="GO:0005840">
    <property type="term" value="C:ribosome"/>
    <property type="evidence" value="ECO:0007669"/>
    <property type="project" value="UniProtKB-KW"/>
</dbReference>
<dbReference type="Proteomes" id="UP000001304">
    <property type="component" value="Chromosome"/>
</dbReference>
<comment type="similarity">
    <text evidence="1 4">Belongs to the eukaryotic ribosomal protein eL33 family.</text>
</comment>
<evidence type="ECO:0000256" key="3">
    <source>
        <dbReference type="ARBA" id="ARBA00023274"/>
    </source>
</evidence>
<reference evidence="5 6" key="1">
    <citation type="journal article" date="2010" name="Stand. Genomic Sci.">
        <title>Complete genome sequence of Ignisphaera aggregans type strain (AQ1.S1).</title>
        <authorList>
            <person name="Goker M."/>
            <person name="Held B."/>
            <person name="Lapidus A."/>
            <person name="Nolan M."/>
            <person name="Spring S."/>
            <person name="Yasawong M."/>
            <person name="Lucas S."/>
            <person name="Glavina Del Rio T."/>
            <person name="Tice H."/>
            <person name="Cheng J.F."/>
            <person name="Goodwin L."/>
            <person name="Tapia R."/>
            <person name="Pitluck S."/>
            <person name="Liolios K."/>
            <person name="Ivanova N."/>
            <person name="Mavromatis K."/>
            <person name="Mikhailova N."/>
            <person name="Pati A."/>
            <person name="Chen A."/>
            <person name="Palaniappan K."/>
            <person name="Brambilla E."/>
            <person name="Land M."/>
            <person name="Hauser L."/>
            <person name="Chang Y.J."/>
            <person name="Jeffries C.D."/>
            <person name="Brettin T."/>
            <person name="Detter J.C."/>
            <person name="Han C."/>
            <person name="Rohde M."/>
            <person name="Sikorski J."/>
            <person name="Woyke T."/>
            <person name="Bristow J."/>
            <person name="Eisen J.A."/>
            <person name="Markowitz V."/>
            <person name="Hugenholtz P."/>
            <person name="Kyrpides N.C."/>
            <person name="Klenk H.P."/>
        </authorList>
    </citation>
    <scope>NUCLEOTIDE SEQUENCE [LARGE SCALE GENOMIC DNA]</scope>
    <source>
        <strain evidence="6">DSM 17230 / JCM 13409 / AQ1.S1</strain>
    </source>
</reference>
<accession>E0SQM0</accession>
<dbReference type="GO" id="GO:0006412">
    <property type="term" value="P:translation"/>
    <property type="evidence" value="ECO:0007669"/>
    <property type="project" value="UniProtKB-UniRule"/>
</dbReference>
<dbReference type="STRING" id="583356.Igag_0245"/>
<dbReference type="Pfam" id="PF01247">
    <property type="entry name" value="Ribosomal_L35Ae"/>
    <property type="match status" value="1"/>
</dbReference>
<dbReference type="HOGENOM" id="CLU_100745_3_1_2"/>
<name>E0SQM0_IGNAA</name>
<keyword evidence="3 4" id="KW-0687">Ribonucleoprotein</keyword>
<evidence type="ECO:0000256" key="2">
    <source>
        <dbReference type="ARBA" id="ARBA00022980"/>
    </source>
</evidence>
<keyword evidence="2 4" id="KW-0689">Ribosomal protein</keyword>